<dbReference type="Proteomes" id="UP000640786">
    <property type="component" value="Unassembled WGS sequence"/>
</dbReference>
<sequence length="228" mass="26112">MKKKKVNLSQKQWILVGGFLFLLFFFLFNQDLINILLKGDVDKAKEFLDKNIGYALFFMGLVMLIQNSFTVFPLILVITINITLFGFINGFLWSWFTSVIASIIVFYGVRYIFQSMIIHKFNTKVIEKVDVNGFAYVFQARLFPFVPTSLVNILGGLSTLRILPFTIATTIGNFIYFFVLALIPAGILSADLDEYLILGIIFVSIAVYYVFKHIKHKRKPLAESENSE</sequence>
<comment type="subcellular location">
    <subcellularLocation>
        <location evidence="1 6">Cell membrane</location>
        <topology evidence="1 6">Multi-pass membrane protein</topology>
    </subcellularLocation>
</comment>
<feature type="transmembrane region" description="Helical" evidence="6">
    <location>
        <begin position="162"/>
        <end position="183"/>
    </location>
</feature>
<evidence type="ECO:0000313" key="9">
    <source>
        <dbReference type="Proteomes" id="UP000640786"/>
    </source>
</evidence>
<dbReference type="PANTHER" id="PTHR12677:SF55">
    <property type="entry name" value="UNDECAPRENYL PHOSPHATE TRANSPORTER SAOUHSC_00901-RELATED"/>
    <property type="match status" value="1"/>
</dbReference>
<proteinExistence type="inferred from homology"/>
<dbReference type="InterPro" id="IPR032816">
    <property type="entry name" value="VTT_dom"/>
</dbReference>
<dbReference type="Pfam" id="PF09335">
    <property type="entry name" value="VTT_dom"/>
    <property type="match status" value="1"/>
</dbReference>
<evidence type="ECO:0000256" key="4">
    <source>
        <dbReference type="ARBA" id="ARBA00022989"/>
    </source>
</evidence>
<feature type="domain" description="VTT" evidence="7">
    <location>
        <begin position="76"/>
        <end position="183"/>
    </location>
</feature>
<dbReference type="PANTHER" id="PTHR12677">
    <property type="entry name" value="GOLGI APPARATUS MEMBRANE PROTEIN TVP38-RELATED"/>
    <property type="match status" value="1"/>
</dbReference>
<organism evidence="8 9">
    <name type="scientific">Psychrobacillus faecigallinarum</name>
    <dbReference type="NCBI Taxonomy" id="2762235"/>
    <lineage>
        <taxon>Bacteria</taxon>
        <taxon>Bacillati</taxon>
        <taxon>Bacillota</taxon>
        <taxon>Bacilli</taxon>
        <taxon>Bacillales</taxon>
        <taxon>Bacillaceae</taxon>
        <taxon>Psychrobacillus</taxon>
    </lineage>
</organism>
<keyword evidence="9" id="KW-1185">Reference proteome</keyword>
<accession>A0ABR8R8J7</accession>
<dbReference type="EMBL" id="JACSQO010000003">
    <property type="protein sequence ID" value="MBD7944118.1"/>
    <property type="molecule type" value="Genomic_DNA"/>
</dbReference>
<dbReference type="RefSeq" id="WP_144540021.1">
    <property type="nucleotide sequence ID" value="NZ_JACSQO010000003.1"/>
</dbReference>
<feature type="transmembrane region" description="Helical" evidence="6">
    <location>
        <begin position="90"/>
        <end position="113"/>
    </location>
</feature>
<keyword evidence="2 6" id="KW-1003">Cell membrane</keyword>
<keyword evidence="5 6" id="KW-0472">Membrane</keyword>
<dbReference type="InterPro" id="IPR015414">
    <property type="entry name" value="TMEM64"/>
</dbReference>
<keyword evidence="3 6" id="KW-0812">Transmembrane</keyword>
<evidence type="ECO:0000256" key="1">
    <source>
        <dbReference type="ARBA" id="ARBA00004651"/>
    </source>
</evidence>
<evidence type="ECO:0000259" key="7">
    <source>
        <dbReference type="Pfam" id="PF09335"/>
    </source>
</evidence>
<gene>
    <name evidence="8" type="ORF">H9650_08300</name>
</gene>
<feature type="transmembrane region" description="Helical" evidence="6">
    <location>
        <begin position="12"/>
        <end position="32"/>
    </location>
</feature>
<evidence type="ECO:0000313" key="8">
    <source>
        <dbReference type="EMBL" id="MBD7944118.1"/>
    </source>
</evidence>
<evidence type="ECO:0000256" key="2">
    <source>
        <dbReference type="ARBA" id="ARBA00022475"/>
    </source>
</evidence>
<keyword evidence="4 6" id="KW-1133">Transmembrane helix</keyword>
<name>A0ABR8R8J7_9BACI</name>
<feature type="transmembrane region" description="Helical" evidence="6">
    <location>
        <begin position="133"/>
        <end position="155"/>
    </location>
</feature>
<feature type="transmembrane region" description="Helical" evidence="6">
    <location>
        <begin position="195"/>
        <end position="211"/>
    </location>
</feature>
<evidence type="ECO:0000256" key="5">
    <source>
        <dbReference type="ARBA" id="ARBA00023136"/>
    </source>
</evidence>
<protein>
    <recommendedName>
        <fullName evidence="6">TVP38/TMEM64 family membrane protein</fullName>
    </recommendedName>
</protein>
<reference evidence="8 9" key="1">
    <citation type="submission" date="2020-08" db="EMBL/GenBank/DDBJ databases">
        <title>A Genomic Blueprint of the Chicken Gut Microbiome.</title>
        <authorList>
            <person name="Gilroy R."/>
            <person name="Ravi A."/>
            <person name="Getino M."/>
            <person name="Pursley I."/>
            <person name="Horton D.L."/>
            <person name="Alikhan N.-F."/>
            <person name="Baker D."/>
            <person name="Gharbi K."/>
            <person name="Hall N."/>
            <person name="Watson M."/>
            <person name="Adriaenssens E.M."/>
            <person name="Foster-Nyarko E."/>
            <person name="Jarju S."/>
            <person name="Secka A."/>
            <person name="Antonio M."/>
            <person name="Oren A."/>
            <person name="Chaudhuri R."/>
            <person name="La Ragione R.M."/>
            <person name="Hildebrand F."/>
            <person name="Pallen M.J."/>
        </authorList>
    </citation>
    <scope>NUCLEOTIDE SEQUENCE [LARGE SCALE GENOMIC DNA]</scope>
    <source>
        <strain evidence="8 9">Sa2BUA9</strain>
    </source>
</reference>
<evidence type="ECO:0000256" key="3">
    <source>
        <dbReference type="ARBA" id="ARBA00022692"/>
    </source>
</evidence>
<evidence type="ECO:0000256" key="6">
    <source>
        <dbReference type="RuleBase" id="RU366058"/>
    </source>
</evidence>
<comment type="caution">
    <text evidence="8">The sequence shown here is derived from an EMBL/GenBank/DDBJ whole genome shotgun (WGS) entry which is preliminary data.</text>
</comment>
<comment type="similarity">
    <text evidence="6">Belongs to the TVP38/TMEM64 family.</text>
</comment>
<feature type="transmembrane region" description="Helical" evidence="6">
    <location>
        <begin position="52"/>
        <end position="78"/>
    </location>
</feature>